<dbReference type="AlphaFoldDB" id="A0AAE1YY91"/>
<organism evidence="1 2">
    <name type="scientific">Sesamum alatum</name>
    <dbReference type="NCBI Taxonomy" id="300844"/>
    <lineage>
        <taxon>Eukaryota</taxon>
        <taxon>Viridiplantae</taxon>
        <taxon>Streptophyta</taxon>
        <taxon>Embryophyta</taxon>
        <taxon>Tracheophyta</taxon>
        <taxon>Spermatophyta</taxon>
        <taxon>Magnoliopsida</taxon>
        <taxon>eudicotyledons</taxon>
        <taxon>Gunneridae</taxon>
        <taxon>Pentapetalae</taxon>
        <taxon>asterids</taxon>
        <taxon>lamiids</taxon>
        <taxon>Lamiales</taxon>
        <taxon>Pedaliaceae</taxon>
        <taxon>Sesamum</taxon>
    </lineage>
</organism>
<name>A0AAE1YY91_9LAMI</name>
<accession>A0AAE1YY91</accession>
<dbReference type="Proteomes" id="UP001293254">
    <property type="component" value="Unassembled WGS sequence"/>
</dbReference>
<protein>
    <submittedName>
        <fullName evidence="1">Uncharacterized protein</fullName>
    </submittedName>
</protein>
<proteinExistence type="predicted"/>
<gene>
    <name evidence="1" type="ORF">Salat_0227600</name>
</gene>
<comment type="caution">
    <text evidence="1">The sequence shown here is derived from an EMBL/GenBank/DDBJ whole genome shotgun (WGS) entry which is preliminary data.</text>
</comment>
<evidence type="ECO:0000313" key="2">
    <source>
        <dbReference type="Proteomes" id="UP001293254"/>
    </source>
</evidence>
<reference evidence="1" key="1">
    <citation type="submission" date="2020-06" db="EMBL/GenBank/DDBJ databases">
        <authorList>
            <person name="Li T."/>
            <person name="Hu X."/>
            <person name="Zhang T."/>
            <person name="Song X."/>
            <person name="Zhang H."/>
            <person name="Dai N."/>
            <person name="Sheng W."/>
            <person name="Hou X."/>
            <person name="Wei L."/>
        </authorList>
    </citation>
    <scope>NUCLEOTIDE SEQUENCE</scope>
    <source>
        <strain evidence="1">3651</strain>
        <tissue evidence="1">Leaf</tissue>
    </source>
</reference>
<sequence>MYFHYHPTSGTCPKTGYEGNDNGTVVDAQGNIDVNVTSTASAKKIESTGKKRKARGFVQDDGLTTAVNTFCDLANKRLGELSKKLFADCDEAEKRSSMYEAVGKVTGIDLNDQILLSDRLVENLKKMDLFFSLPEDARARMILLMLDGKI</sequence>
<dbReference type="EMBL" id="JACGWO010000001">
    <property type="protein sequence ID" value="KAK4438930.1"/>
    <property type="molecule type" value="Genomic_DNA"/>
</dbReference>
<keyword evidence="2" id="KW-1185">Reference proteome</keyword>
<reference evidence="1" key="2">
    <citation type="journal article" date="2024" name="Plant">
        <title>Genomic evolution and insights into agronomic trait innovations of Sesamum species.</title>
        <authorList>
            <person name="Miao H."/>
            <person name="Wang L."/>
            <person name="Qu L."/>
            <person name="Liu H."/>
            <person name="Sun Y."/>
            <person name="Le M."/>
            <person name="Wang Q."/>
            <person name="Wei S."/>
            <person name="Zheng Y."/>
            <person name="Lin W."/>
            <person name="Duan Y."/>
            <person name="Cao H."/>
            <person name="Xiong S."/>
            <person name="Wang X."/>
            <person name="Wei L."/>
            <person name="Li C."/>
            <person name="Ma Q."/>
            <person name="Ju M."/>
            <person name="Zhao R."/>
            <person name="Li G."/>
            <person name="Mu C."/>
            <person name="Tian Q."/>
            <person name="Mei H."/>
            <person name="Zhang T."/>
            <person name="Gao T."/>
            <person name="Zhang H."/>
        </authorList>
    </citation>
    <scope>NUCLEOTIDE SEQUENCE</scope>
    <source>
        <strain evidence="1">3651</strain>
    </source>
</reference>
<evidence type="ECO:0000313" key="1">
    <source>
        <dbReference type="EMBL" id="KAK4438930.1"/>
    </source>
</evidence>